<dbReference type="SUPFAM" id="SSF51197">
    <property type="entry name" value="Clavaminate synthase-like"/>
    <property type="match status" value="1"/>
</dbReference>
<proteinExistence type="predicted"/>
<dbReference type="GO" id="GO:0045329">
    <property type="term" value="P:carnitine biosynthetic process"/>
    <property type="evidence" value="ECO:0007669"/>
    <property type="project" value="TreeGrafter"/>
</dbReference>
<dbReference type="AlphaFoldDB" id="A0A1D8U463"/>
<keyword evidence="3" id="KW-0560">Oxidoreductase</keyword>
<evidence type="ECO:0000256" key="1">
    <source>
        <dbReference type="ARBA" id="ARBA00001954"/>
    </source>
</evidence>
<reference evidence="6" key="1">
    <citation type="submission" date="2016-10" db="EMBL/GenBank/DDBJ databases">
        <title>Comparative genomics uncovers the prolific and rare metabolic potential of the cyanobacterial genus Moorea.</title>
        <authorList>
            <person name="Leao T."/>
            <person name="Castelao G."/>
            <person name="Korobeynikov A."/>
            <person name="Monroe E.A."/>
            <person name="Podell S."/>
            <person name="Glukhov E."/>
            <person name="Allen E."/>
            <person name="Gerwick W.H."/>
            <person name="Gerwick L."/>
        </authorList>
    </citation>
    <scope>NUCLEOTIDE SEQUENCE [LARGE SCALE GENOMIC DNA]</scope>
    <source>
        <strain evidence="6">PAL-8-15-08-1</strain>
    </source>
</reference>
<dbReference type="Gene3D" id="3.60.130.10">
    <property type="entry name" value="Clavaminate synthase-like"/>
    <property type="match status" value="1"/>
</dbReference>
<dbReference type="InterPro" id="IPR003819">
    <property type="entry name" value="TauD/TfdA-like"/>
</dbReference>
<dbReference type="PANTHER" id="PTHR10696">
    <property type="entry name" value="GAMMA-BUTYROBETAINE HYDROXYLASE-RELATED"/>
    <property type="match status" value="1"/>
</dbReference>
<protein>
    <recommendedName>
        <fullName evidence="4">TauD/TfdA-like domain-containing protein</fullName>
    </recommendedName>
</protein>
<dbReference type="PANTHER" id="PTHR10696:SF51">
    <property type="entry name" value="TRIMETHYLLYSINE DIOXYGENASE, MITOCHONDRIAL"/>
    <property type="match status" value="1"/>
</dbReference>
<dbReference type="STRING" id="1458985.BJP34_27290"/>
<dbReference type="InterPro" id="IPR050411">
    <property type="entry name" value="AlphaKG_dependent_hydroxylases"/>
</dbReference>
<dbReference type="InterPro" id="IPR042098">
    <property type="entry name" value="TauD-like_sf"/>
</dbReference>
<sequence>MNDISKHKAPPQPLSIQIQDNNLIIDWDENPPHRSIFPISWLLNNTYDVHNAEEIEKQVILWNKAWLETNSMQKYDLQSCSRESWMNQLLQLGFVVIRNIPLEELESFLVSLGPIRNTEYGTIITQNTSLAERDIAATSNALTPHTDLTFWCNHKVTEFLYSVTNDTIGGESLVVDGFYVARDFREDHPNDFRILAETPVPFCRVEPEYQYSFRPKNYIIELDREDEIVAVRFSHKNCTPILPAEQIEAFYQAYITFSHYLKNPDYQYRFRLEPGDCLLMQNFRILHGRTAFEATSGSREFRVGYIEWDYVLGRYFYQREFNENFSHNNSM</sequence>
<dbReference type="KEGG" id="mpro:BJP34_27290"/>
<feature type="domain" description="TauD/TfdA-like" evidence="4">
    <location>
        <begin position="83"/>
        <end position="303"/>
    </location>
</feature>
<comment type="cofactor">
    <cofactor evidence="2">
        <name>L-ascorbate</name>
        <dbReference type="ChEBI" id="CHEBI:38290"/>
    </cofactor>
</comment>
<accession>A0A1D8U463</accession>
<evidence type="ECO:0000313" key="6">
    <source>
        <dbReference type="Proteomes" id="UP000177870"/>
    </source>
</evidence>
<organism evidence="5 6">
    <name type="scientific">Moorena producens PAL-8-15-08-1</name>
    <dbReference type="NCBI Taxonomy" id="1458985"/>
    <lineage>
        <taxon>Bacteria</taxon>
        <taxon>Bacillati</taxon>
        <taxon>Cyanobacteriota</taxon>
        <taxon>Cyanophyceae</taxon>
        <taxon>Coleofasciculales</taxon>
        <taxon>Coleofasciculaceae</taxon>
        <taxon>Moorena</taxon>
    </lineage>
</organism>
<evidence type="ECO:0000256" key="3">
    <source>
        <dbReference type="ARBA" id="ARBA00023002"/>
    </source>
</evidence>
<name>A0A1D8U463_9CYAN</name>
<dbReference type="GO" id="GO:0016491">
    <property type="term" value="F:oxidoreductase activity"/>
    <property type="evidence" value="ECO:0007669"/>
    <property type="project" value="UniProtKB-KW"/>
</dbReference>
<dbReference type="Proteomes" id="UP000177870">
    <property type="component" value="Chromosome"/>
</dbReference>
<comment type="cofactor">
    <cofactor evidence="1">
        <name>Fe(2+)</name>
        <dbReference type="ChEBI" id="CHEBI:29033"/>
    </cofactor>
</comment>
<dbReference type="EMBL" id="CP017599">
    <property type="protein sequence ID" value="AOX04554.1"/>
    <property type="molecule type" value="Genomic_DNA"/>
</dbReference>
<evidence type="ECO:0000313" key="5">
    <source>
        <dbReference type="EMBL" id="AOX04554.1"/>
    </source>
</evidence>
<dbReference type="Pfam" id="PF02668">
    <property type="entry name" value="TauD"/>
    <property type="match status" value="1"/>
</dbReference>
<evidence type="ECO:0000259" key="4">
    <source>
        <dbReference type="Pfam" id="PF02668"/>
    </source>
</evidence>
<gene>
    <name evidence="5" type="ORF">BJP34_27290</name>
</gene>
<evidence type="ECO:0000256" key="2">
    <source>
        <dbReference type="ARBA" id="ARBA00001961"/>
    </source>
</evidence>